<keyword evidence="12" id="KW-1185">Reference proteome</keyword>
<evidence type="ECO:0000256" key="2">
    <source>
        <dbReference type="ARBA" id="ARBA00004401"/>
    </source>
</evidence>
<evidence type="ECO:0000259" key="10">
    <source>
        <dbReference type="Pfam" id="PF10502"/>
    </source>
</evidence>
<evidence type="ECO:0000256" key="4">
    <source>
        <dbReference type="ARBA" id="ARBA00013208"/>
    </source>
</evidence>
<dbReference type="EC" id="3.4.21.89" evidence="4 8"/>
<dbReference type="Pfam" id="PF10502">
    <property type="entry name" value="Peptidase_S26"/>
    <property type="match status" value="1"/>
</dbReference>
<dbReference type="InterPro" id="IPR036286">
    <property type="entry name" value="LexA/Signal_pep-like_sf"/>
</dbReference>
<gene>
    <name evidence="11" type="ORF">B9O19_02270</name>
</gene>
<dbReference type="NCBIfam" id="TIGR02227">
    <property type="entry name" value="sigpep_I_bact"/>
    <property type="match status" value="1"/>
</dbReference>
<evidence type="ECO:0000256" key="9">
    <source>
        <dbReference type="SAM" id="MobiDB-lite"/>
    </source>
</evidence>
<keyword evidence="6 8" id="KW-0378">Hydrolase</keyword>
<feature type="compositionally biased region" description="Polar residues" evidence="9">
    <location>
        <begin position="98"/>
        <end position="111"/>
    </location>
</feature>
<organism evidence="11 12">
    <name type="scientific">Monoglobus pectinilyticus</name>
    <dbReference type="NCBI Taxonomy" id="1981510"/>
    <lineage>
        <taxon>Bacteria</taxon>
        <taxon>Bacillati</taxon>
        <taxon>Bacillota</taxon>
        <taxon>Clostridia</taxon>
        <taxon>Monoglobales</taxon>
        <taxon>Monoglobaceae</taxon>
        <taxon>Monoglobus</taxon>
    </lineage>
</organism>
<feature type="active site" evidence="7">
    <location>
        <position position="288"/>
    </location>
</feature>
<feature type="compositionally biased region" description="Low complexity" evidence="9">
    <location>
        <begin position="1"/>
        <end position="15"/>
    </location>
</feature>
<dbReference type="InterPro" id="IPR000223">
    <property type="entry name" value="Pept_S26A_signal_pept_1"/>
</dbReference>
<keyword evidence="5 8" id="KW-0645">Protease</keyword>
<comment type="similarity">
    <text evidence="3 8">Belongs to the peptidase S26 family.</text>
</comment>
<name>A0A2K9P5B9_9FIRM</name>
<evidence type="ECO:0000256" key="5">
    <source>
        <dbReference type="ARBA" id="ARBA00022670"/>
    </source>
</evidence>
<dbReference type="PANTHER" id="PTHR43390">
    <property type="entry name" value="SIGNAL PEPTIDASE I"/>
    <property type="match status" value="1"/>
</dbReference>
<feature type="compositionally biased region" description="Polar residues" evidence="9">
    <location>
        <begin position="218"/>
        <end position="228"/>
    </location>
</feature>
<evidence type="ECO:0000256" key="1">
    <source>
        <dbReference type="ARBA" id="ARBA00000677"/>
    </source>
</evidence>
<dbReference type="EMBL" id="CP020991">
    <property type="protein sequence ID" value="AUO20410.1"/>
    <property type="molecule type" value="Genomic_DNA"/>
</dbReference>
<dbReference type="GO" id="GO:0004252">
    <property type="term" value="F:serine-type endopeptidase activity"/>
    <property type="evidence" value="ECO:0007669"/>
    <property type="project" value="InterPro"/>
</dbReference>
<dbReference type="GO" id="GO:0006465">
    <property type="term" value="P:signal peptide processing"/>
    <property type="evidence" value="ECO:0007669"/>
    <property type="project" value="InterPro"/>
</dbReference>
<feature type="compositionally biased region" description="Polar residues" evidence="9">
    <location>
        <begin position="119"/>
        <end position="141"/>
    </location>
</feature>
<dbReference type="Gene3D" id="2.10.109.10">
    <property type="entry name" value="Umud Fragment, subunit A"/>
    <property type="match status" value="1"/>
</dbReference>
<dbReference type="PRINTS" id="PR00727">
    <property type="entry name" value="LEADERPTASE"/>
</dbReference>
<dbReference type="InterPro" id="IPR019533">
    <property type="entry name" value="Peptidase_S26"/>
</dbReference>
<reference evidence="11 12" key="1">
    <citation type="submission" date="2017-04" db="EMBL/GenBank/DDBJ databases">
        <title>Monoglobus pectinilyticus 14 draft genome.</title>
        <authorList>
            <person name="Kim C."/>
            <person name="Rosendale D.I."/>
            <person name="Kelly W.J."/>
            <person name="Tannock G.W."/>
            <person name="Patchett M.L."/>
            <person name="Jordens J.Z."/>
        </authorList>
    </citation>
    <scope>NUCLEOTIDE SEQUENCE [LARGE SCALE GENOMIC DNA]</scope>
    <source>
        <strain evidence="11 12">14</strain>
    </source>
</reference>
<evidence type="ECO:0000256" key="6">
    <source>
        <dbReference type="ARBA" id="ARBA00022801"/>
    </source>
</evidence>
<feature type="transmembrane region" description="Helical" evidence="8">
    <location>
        <begin position="260"/>
        <end position="282"/>
    </location>
</feature>
<accession>A0A2K9P5B9</accession>
<dbReference type="InterPro" id="IPR019758">
    <property type="entry name" value="Pept_S26A_signal_pept_1_CS"/>
</dbReference>
<dbReference type="GO" id="GO:0009003">
    <property type="term" value="F:signal peptidase activity"/>
    <property type="evidence" value="ECO:0007669"/>
    <property type="project" value="UniProtKB-EC"/>
</dbReference>
<keyword evidence="8" id="KW-0812">Transmembrane</keyword>
<evidence type="ECO:0000256" key="7">
    <source>
        <dbReference type="PIRSR" id="PIRSR600223-1"/>
    </source>
</evidence>
<dbReference type="SUPFAM" id="SSF51306">
    <property type="entry name" value="LexA/Signal peptidase"/>
    <property type="match status" value="1"/>
</dbReference>
<dbReference type="Proteomes" id="UP000235589">
    <property type="component" value="Chromosome"/>
</dbReference>
<proteinExistence type="inferred from homology"/>
<protein>
    <recommendedName>
        <fullName evidence="4 8">Signal peptidase I</fullName>
        <ecNumber evidence="4 8">3.4.21.89</ecNumber>
    </recommendedName>
</protein>
<feature type="domain" description="Peptidase S26" evidence="10">
    <location>
        <begin position="258"/>
        <end position="425"/>
    </location>
</feature>
<evidence type="ECO:0000256" key="8">
    <source>
        <dbReference type="RuleBase" id="RU362042"/>
    </source>
</evidence>
<evidence type="ECO:0000313" key="12">
    <source>
        <dbReference type="Proteomes" id="UP000235589"/>
    </source>
</evidence>
<dbReference type="PROSITE" id="PS00761">
    <property type="entry name" value="SPASE_I_3"/>
    <property type="match status" value="1"/>
</dbReference>
<comment type="catalytic activity">
    <reaction evidence="1 8">
        <text>Cleavage of hydrophobic, N-terminal signal or leader sequences from secreted and periplasmic proteins.</text>
        <dbReference type="EC" id="3.4.21.89"/>
    </reaction>
</comment>
<dbReference type="InterPro" id="IPR019756">
    <property type="entry name" value="Pept_S26A_signal_pept_1_Ser-AS"/>
</dbReference>
<sequence>MNNKNQKPNNQNNGNIDETVEKAKSEINAQTDSMLREIEERRQRRLARQREMEQQIQAEEEAKARRLARLKAQEAANADLKMASSRRNTADVQKPVPTVSSSDSVFSNAHRQQPDAIENFSSAPSASKNTQSRPQRNESVLNASSSSANTRRRTIMSSGETQVMPKISEAVPPSQKRQNTAPSSQKRASEQNSSKPSDSAHVSRTSKSNEQAFKRRQVQNTVSANSQAVGRAPVKSGNISAAKPKNSHKEVNMMKEIRDWVIAIVIAVAVALLIRNFVFTLVKVQGESMQPTLQENDRLYVNRLFYTPKKGDVVIFKPSSDPKRPYVKRVIATEGDTVYIDFETGDVYVNDQVIDEPYIKAKTTRSGSYIAEQIASGNYSKDNPIVIEKGKIFVMGDNRNNSRDSREIGQVPKSELIGGAVFRFWPLNKFGSVSYKATTSYLIEDENMNFKFVA</sequence>
<dbReference type="PANTHER" id="PTHR43390:SF1">
    <property type="entry name" value="CHLOROPLAST PROCESSING PEPTIDASE"/>
    <property type="match status" value="1"/>
</dbReference>
<comment type="subcellular location">
    <subcellularLocation>
        <location evidence="2">Cell membrane</location>
        <topology evidence="2">Single-pass type II membrane protein</topology>
    </subcellularLocation>
    <subcellularLocation>
        <location evidence="8">Membrane</location>
        <topology evidence="8">Single-pass type II membrane protein</topology>
    </subcellularLocation>
</comment>
<dbReference type="RefSeq" id="WP_207655128.1">
    <property type="nucleotide sequence ID" value="NZ_CP020991.1"/>
</dbReference>
<feature type="compositionally biased region" description="Polar residues" evidence="9">
    <location>
        <begin position="175"/>
        <end position="211"/>
    </location>
</feature>
<dbReference type="CDD" id="cd06530">
    <property type="entry name" value="S26_SPase_I"/>
    <property type="match status" value="1"/>
</dbReference>
<evidence type="ECO:0000256" key="3">
    <source>
        <dbReference type="ARBA" id="ARBA00009370"/>
    </source>
</evidence>
<keyword evidence="8" id="KW-1133">Transmembrane helix</keyword>
<evidence type="ECO:0000313" key="11">
    <source>
        <dbReference type="EMBL" id="AUO20410.1"/>
    </source>
</evidence>
<dbReference type="AlphaFoldDB" id="A0A2K9P5B9"/>
<dbReference type="PROSITE" id="PS00501">
    <property type="entry name" value="SPASE_I_1"/>
    <property type="match status" value="1"/>
</dbReference>
<feature type="active site" evidence="7">
    <location>
        <position position="328"/>
    </location>
</feature>
<feature type="compositionally biased region" description="Basic and acidic residues" evidence="9">
    <location>
        <begin position="34"/>
        <end position="53"/>
    </location>
</feature>
<dbReference type="GeneID" id="98063725"/>
<dbReference type="GO" id="GO:0005886">
    <property type="term" value="C:plasma membrane"/>
    <property type="evidence" value="ECO:0007669"/>
    <property type="project" value="UniProtKB-SubCell"/>
</dbReference>
<keyword evidence="8" id="KW-0472">Membrane</keyword>
<feature type="region of interest" description="Disordered" evidence="9">
    <location>
        <begin position="1"/>
        <end position="248"/>
    </location>
</feature>
<dbReference type="KEGG" id="mpec:B9O19_02270"/>